<evidence type="ECO:0000313" key="2">
    <source>
        <dbReference type="EMBL" id="KAK9933290.1"/>
    </source>
</evidence>
<proteinExistence type="predicted"/>
<dbReference type="Proteomes" id="UP001457282">
    <property type="component" value="Unassembled WGS sequence"/>
</dbReference>
<evidence type="ECO:0000259" key="1">
    <source>
        <dbReference type="PROSITE" id="PS50846"/>
    </source>
</evidence>
<accession>A0AAW1X907</accession>
<protein>
    <recommendedName>
        <fullName evidence="1">HMA domain-containing protein</fullName>
    </recommendedName>
</protein>
<gene>
    <name evidence="2" type="ORF">M0R45_020491</name>
</gene>
<comment type="caution">
    <text evidence="2">The sequence shown here is derived from an EMBL/GenBank/DDBJ whole genome shotgun (WGS) entry which is preliminary data.</text>
</comment>
<dbReference type="PANTHER" id="PTHR46932">
    <property type="entry name" value="HEAVY METAL-ASSOCIATED ISOPRENYLATED PLANT PROTEIN 47"/>
    <property type="match status" value="1"/>
</dbReference>
<name>A0AAW1X907_RUBAR</name>
<dbReference type="PANTHER" id="PTHR46932:SF12">
    <property type="entry name" value="HEAVY METAL-ASSOCIATED ISOPRENYLATED PLANT PROTEIN 47"/>
    <property type="match status" value="1"/>
</dbReference>
<reference evidence="2 3" key="1">
    <citation type="journal article" date="2023" name="G3 (Bethesda)">
        <title>A chromosome-length genome assembly and annotation of blackberry (Rubus argutus, cv. 'Hillquist').</title>
        <authorList>
            <person name="Bruna T."/>
            <person name="Aryal R."/>
            <person name="Dudchenko O."/>
            <person name="Sargent D.J."/>
            <person name="Mead D."/>
            <person name="Buti M."/>
            <person name="Cavallini A."/>
            <person name="Hytonen T."/>
            <person name="Andres J."/>
            <person name="Pham M."/>
            <person name="Weisz D."/>
            <person name="Mascagni F."/>
            <person name="Usai G."/>
            <person name="Natali L."/>
            <person name="Bassil N."/>
            <person name="Fernandez G.E."/>
            <person name="Lomsadze A."/>
            <person name="Armour M."/>
            <person name="Olukolu B."/>
            <person name="Poorten T."/>
            <person name="Britton C."/>
            <person name="Davik J."/>
            <person name="Ashrafi H."/>
            <person name="Aiden E.L."/>
            <person name="Borodovsky M."/>
            <person name="Worthington M."/>
        </authorList>
    </citation>
    <scope>NUCLEOTIDE SEQUENCE [LARGE SCALE GENOMIC DNA]</scope>
    <source>
        <strain evidence="2">PI 553951</strain>
    </source>
</reference>
<dbReference type="InterPro" id="IPR006121">
    <property type="entry name" value="HMA_dom"/>
</dbReference>
<feature type="domain" description="HMA" evidence="1">
    <location>
        <begin position="2"/>
        <end position="71"/>
    </location>
</feature>
<dbReference type="EMBL" id="JBEDUW010000004">
    <property type="protein sequence ID" value="KAK9933290.1"/>
    <property type="molecule type" value="Genomic_DNA"/>
</dbReference>
<dbReference type="AlphaFoldDB" id="A0AAW1X907"/>
<dbReference type="InterPro" id="IPR042885">
    <property type="entry name" value="HIPP47/16"/>
</dbReference>
<dbReference type="PROSITE" id="PS50846">
    <property type="entry name" value="HMA_2"/>
    <property type="match status" value="1"/>
</dbReference>
<evidence type="ECO:0000313" key="3">
    <source>
        <dbReference type="Proteomes" id="UP001457282"/>
    </source>
</evidence>
<sequence>MMQKIVVKVQVHCDKCRTKALKIAATAQGVSRVSIQGVNRDHLEVIGDGVDSVCLTRALRKKLGFATIVKVEQVRGSTSNSEAENPTPIQYWSTTSSYNDIQHPQIIRSYYPEYYHESSNNCCIM</sequence>
<keyword evidence="3" id="KW-1185">Reference proteome</keyword>
<dbReference type="Gene3D" id="3.30.70.100">
    <property type="match status" value="1"/>
</dbReference>
<dbReference type="GO" id="GO:0046872">
    <property type="term" value="F:metal ion binding"/>
    <property type="evidence" value="ECO:0007669"/>
    <property type="project" value="InterPro"/>
</dbReference>
<organism evidence="2 3">
    <name type="scientific">Rubus argutus</name>
    <name type="common">Southern blackberry</name>
    <dbReference type="NCBI Taxonomy" id="59490"/>
    <lineage>
        <taxon>Eukaryota</taxon>
        <taxon>Viridiplantae</taxon>
        <taxon>Streptophyta</taxon>
        <taxon>Embryophyta</taxon>
        <taxon>Tracheophyta</taxon>
        <taxon>Spermatophyta</taxon>
        <taxon>Magnoliopsida</taxon>
        <taxon>eudicotyledons</taxon>
        <taxon>Gunneridae</taxon>
        <taxon>Pentapetalae</taxon>
        <taxon>rosids</taxon>
        <taxon>fabids</taxon>
        <taxon>Rosales</taxon>
        <taxon>Rosaceae</taxon>
        <taxon>Rosoideae</taxon>
        <taxon>Rosoideae incertae sedis</taxon>
        <taxon>Rubus</taxon>
    </lineage>
</organism>